<dbReference type="GO" id="GO:0016887">
    <property type="term" value="F:ATP hydrolysis activity"/>
    <property type="evidence" value="ECO:0007669"/>
    <property type="project" value="TreeGrafter"/>
</dbReference>
<sequence length="420" mass="45377">MKTARYALTAPVTLRTLLSGPGFNNSVGKIDMITLAIAGKPNCGKSSFFKAATMAQVEIANYPFTTIDANHGVAYVRTACPCTEMGVPCDACTDGARFVPIGLIDVAGLVPDAHKGRGLGNQFLDHLRQADAILHILDASGGTDTEGNPVEIGSHDPREDIVFLQREMSMWVYGILDKHWPKLIRQAQQRNFSLINAVADVFAGLGVTVEDVREAALSLDVDLREAGEEELVQFCEHLVRSSKPMVLVANKADQAPGTMLEQLGECGAIPSSAVAELALRMAAKNTLIRYLPGDPSFAVKDEAALSPAQRAGLKTIEDVMNCLGGTGVQEALNHAVFSLLDMIVVFPVEDEHKLTDGKGRVLPDAFLMKRGSTPHDLAFQVHSDIGEGFLYAVDARKAMRIKENHELQHGDIIKIVSVRK</sequence>
<dbReference type="Gene3D" id="1.10.8.470">
    <property type="match status" value="1"/>
</dbReference>
<protein>
    <submittedName>
        <fullName evidence="4">Gtp-binding and nucleic acid-binding protein ychf</fullName>
    </submittedName>
</protein>
<dbReference type="NCBIfam" id="NF007171">
    <property type="entry name" value="PRK09602.1"/>
    <property type="match status" value="1"/>
</dbReference>
<dbReference type="InterPro" id="IPR004095">
    <property type="entry name" value="TGS"/>
</dbReference>
<dbReference type="AlphaFoldDB" id="A0A0W8FDX0"/>
<dbReference type="GO" id="GO:0005737">
    <property type="term" value="C:cytoplasm"/>
    <property type="evidence" value="ECO:0007669"/>
    <property type="project" value="TreeGrafter"/>
</dbReference>
<dbReference type="Pfam" id="PF08438">
    <property type="entry name" value="YGR210-like_G4"/>
    <property type="match status" value="1"/>
</dbReference>
<dbReference type="FunFam" id="3.10.20.30:FF:000002">
    <property type="entry name" value="GTP pyrophosphokinase (RelA/SpoT)"/>
    <property type="match status" value="1"/>
</dbReference>
<dbReference type="InterPro" id="IPR013646">
    <property type="entry name" value="YGR210-like_G4"/>
</dbReference>
<evidence type="ECO:0000256" key="2">
    <source>
        <dbReference type="ARBA" id="ARBA00022741"/>
    </source>
</evidence>
<evidence type="ECO:0000256" key="1">
    <source>
        <dbReference type="ARBA" id="ARBA00007476"/>
    </source>
</evidence>
<evidence type="ECO:0000259" key="3">
    <source>
        <dbReference type="PROSITE" id="PS51710"/>
    </source>
</evidence>
<dbReference type="Pfam" id="PF02824">
    <property type="entry name" value="TGS"/>
    <property type="match status" value="1"/>
</dbReference>
<comment type="caution">
    <text evidence="4">The sequence shown here is derived from an EMBL/GenBank/DDBJ whole genome shotgun (WGS) entry which is preliminary data.</text>
</comment>
<dbReference type="CDD" id="cd01899">
    <property type="entry name" value="Ygr210"/>
    <property type="match status" value="1"/>
</dbReference>
<dbReference type="Gene3D" id="3.40.50.300">
    <property type="entry name" value="P-loop containing nucleotide triphosphate hydrolases"/>
    <property type="match status" value="1"/>
</dbReference>
<feature type="domain" description="OBG-type G" evidence="3">
    <location>
        <begin position="33"/>
        <end position="291"/>
    </location>
</feature>
<name>A0A0W8FDX0_9ZZZZ</name>
<dbReference type="GO" id="GO:0005525">
    <property type="term" value="F:GTP binding"/>
    <property type="evidence" value="ECO:0007669"/>
    <property type="project" value="InterPro"/>
</dbReference>
<dbReference type="Pfam" id="PF01926">
    <property type="entry name" value="MMR_HSR1"/>
    <property type="match status" value="1"/>
</dbReference>
<dbReference type="InterPro" id="IPR006073">
    <property type="entry name" value="GTP-bd"/>
</dbReference>
<dbReference type="PANTHER" id="PTHR23305:SF1">
    <property type="entry name" value="OBG-TYPE G DOMAIN-CONTAINING PROTEIN"/>
    <property type="match status" value="1"/>
</dbReference>
<dbReference type="InterPro" id="IPR012676">
    <property type="entry name" value="TGS-like"/>
</dbReference>
<gene>
    <name evidence="4" type="ORF">ASZ90_011225</name>
</gene>
<keyword evidence="2" id="KW-0547">Nucleotide-binding</keyword>
<accession>A0A0W8FDX0</accession>
<evidence type="ECO:0000313" key="4">
    <source>
        <dbReference type="EMBL" id="KUG19068.1"/>
    </source>
</evidence>
<dbReference type="PRINTS" id="PR00326">
    <property type="entry name" value="GTP1OBG"/>
</dbReference>
<dbReference type="SUPFAM" id="SSF81271">
    <property type="entry name" value="TGS-like"/>
    <property type="match status" value="1"/>
</dbReference>
<organism evidence="4">
    <name type="scientific">hydrocarbon metagenome</name>
    <dbReference type="NCBI Taxonomy" id="938273"/>
    <lineage>
        <taxon>unclassified sequences</taxon>
        <taxon>metagenomes</taxon>
        <taxon>ecological metagenomes</taxon>
    </lineage>
</organism>
<dbReference type="SUPFAM" id="SSF52540">
    <property type="entry name" value="P-loop containing nucleoside triphosphate hydrolases"/>
    <property type="match status" value="1"/>
</dbReference>
<proteinExistence type="inferred from homology"/>
<reference evidence="4" key="1">
    <citation type="journal article" date="2015" name="Proc. Natl. Acad. Sci. U.S.A.">
        <title>Networks of energetic and metabolic interactions define dynamics in microbial communities.</title>
        <authorList>
            <person name="Embree M."/>
            <person name="Liu J.K."/>
            <person name="Al-Bassam M.M."/>
            <person name="Zengler K."/>
        </authorList>
    </citation>
    <scope>NUCLEOTIDE SEQUENCE</scope>
</reference>
<comment type="similarity">
    <text evidence="1">Belongs to the RelA/SpoT family.</text>
</comment>
<dbReference type="InterPro" id="IPR027417">
    <property type="entry name" value="P-loop_NTPase"/>
</dbReference>
<dbReference type="PROSITE" id="PS51710">
    <property type="entry name" value="G_OBG"/>
    <property type="match status" value="1"/>
</dbReference>
<dbReference type="Gene3D" id="3.10.20.30">
    <property type="match status" value="1"/>
</dbReference>
<dbReference type="InterPro" id="IPR031167">
    <property type="entry name" value="G_OBG"/>
</dbReference>
<dbReference type="EMBL" id="LNQE01001332">
    <property type="protein sequence ID" value="KUG19068.1"/>
    <property type="molecule type" value="Genomic_DNA"/>
</dbReference>
<dbReference type="CDD" id="cd01669">
    <property type="entry name" value="TGS_MJ1332_like"/>
    <property type="match status" value="1"/>
</dbReference>
<dbReference type="PANTHER" id="PTHR23305">
    <property type="entry name" value="OBG GTPASE FAMILY"/>
    <property type="match status" value="1"/>
</dbReference>
<dbReference type="InterPro" id="IPR012675">
    <property type="entry name" value="Beta-grasp_dom_sf"/>
</dbReference>